<reference evidence="2" key="1">
    <citation type="journal article" date="2014" name="Int. J. Syst. Evol. Microbiol.">
        <title>Complete genome sequence of Corynebacterium casei LMG S-19264T (=DSM 44701T), isolated from a smear-ripened cheese.</title>
        <authorList>
            <consortium name="US DOE Joint Genome Institute (JGI-PGF)"/>
            <person name="Walter F."/>
            <person name="Albersmeier A."/>
            <person name="Kalinowski J."/>
            <person name="Ruckert C."/>
        </authorList>
    </citation>
    <scope>NUCLEOTIDE SEQUENCE</scope>
    <source>
        <strain evidence="2">CGMCC 1.12426</strain>
    </source>
</reference>
<accession>A0A916TM07</accession>
<dbReference type="EMBL" id="BMFA01000009">
    <property type="protein sequence ID" value="GGB56297.1"/>
    <property type="molecule type" value="Genomic_DNA"/>
</dbReference>
<feature type="region of interest" description="Disordered" evidence="1">
    <location>
        <begin position="122"/>
        <end position="142"/>
    </location>
</feature>
<organism evidence="2 3">
    <name type="scientific">Roseibium aquae</name>
    <dbReference type="NCBI Taxonomy" id="1323746"/>
    <lineage>
        <taxon>Bacteria</taxon>
        <taxon>Pseudomonadati</taxon>
        <taxon>Pseudomonadota</taxon>
        <taxon>Alphaproteobacteria</taxon>
        <taxon>Hyphomicrobiales</taxon>
        <taxon>Stappiaceae</taxon>
        <taxon>Roseibium</taxon>
    </lineage>
</organism>
<gene>
    <name evidence="2" type="ORF">GCM10011316_30510</name>
</gene>
<comment type="caution">
    <text evidence="2">The sequence shown here is derived from an EMBL/GenBank/DDBJ whole genome shotgun (WGS) entry which is preliminary data.</text>
</comment>
<proteinExistence type="predicted"/>
<keyword evidence="3" id="KW-1185">Reference proteome</keyword>
<protein>
    <submittedName>
        <fullName evidence="2">Uncharacterized protein</fullName>
    </submittedName>
</protein>
<dbReference type="AlphaFoldDB" id="A0A916TM07"/>
<name>A0A916TM07_9HYPH</name>
<dbReference type="Proteomes" id="UP000605148">
    <property type="component" value="Unassembled WGS sequence"/>
</dbReference>
<evidence type="ECO:0000313" key="2">
    <source>
        <dbReference type="EMBL" id="GGB56297.1"/>
    </source>
</evidence>
<reference evidence="2" key="2">
    <citation type="submission" date="2020-09" db="EMBL/GenBank/DDBJ databases">
        <authorList>
            <person name="Sun Q."/>
            <person name="Zhou Y."/>
        </authorList>
    </citation>
    <scope>NUCLEOTIDE SEQUENCE</scope>
    <source>
        <strain evidence="2">CGMCC 1.12426</strain>
    </source>
</reference>
<evidence type="ECO:0000256" key="1">
    <source>
        <dbReference type="SAM" id="MobiDB-lite"/>
    </source>
</evidence>
<sequence>MPGTLLLRLFSHDLQYFGGESLEQEANLESELIAQPLIVSLRVYCFFGPETISMRLPVISLAVLLPAAAFAGPPEAETCAAKLTPDGQKIYAVTAPRVAPGVDLREVMTAEVRKLVMSGEMSRDTAKKNAPAAGSCLQHLNQ</sequence>
<evidence type="ECO:0000313" key="3">
    <source>
        <dbReference type="Proteomes" id="UP000605148"/>
    </source>
</evidence>